<name>A0ABN3H4H2_9ACTN</name>
<feature type="transmembrane region" description="Helical" evidence="4">
    <location>
        <begin position="35"/>
        <end position="55"/>
    </location>
</feature>
<reference evidence="5 6" key="1">
    <citation type="journal article" date="2019" name="Int. J. Syst. Evol. Microbiol.">
        <title>The Global Catalogue of Microorganisms (GCM) 10K type strain sequencing project: providing services to taxonomists for standard genome sequencing and annotation.</title>
        <authorList>
            <consortium name="The Broad Institute Genomics Platform"/>
            <consortium name="The Broad Institute Genome Sequencing Center for Infectious Disease"/>
            <person name="Wu L."/>
            <person name="Ma J."/>
        </authorList>
    </citation>
    <scope>NUCLEOTIDE SEQUENCE [LARGE SCALE GENOMIC DNA]</scope>
    <source>
        <strain evidence="5 6">JCM 16227</strain>
    </source>
</reference>
<dbReference type="EMBL" id="BAAARB010000002">
    <property type="protein sequence ID" value="GAA2368904.1"/>
    <property type="molecule type" value="Genomic_DNA"/>
</dbReference>
<comment type="subcellular location">
    <subcellularLocation>
        <location evidence="1">Membrane</location>
    </subcellularLocation>
</comment>
<evidence type="ECO:0000256" key="3">
    <source>
        <dbReference type="SAM" id="MobiDB-lite"/>
    </source>
</evidence>
<organism evidence="5 6">
    <name type="scientific">Gordonia cholesterolivorans</name>
    <dbReference type="NCBI Taxonomy" id="559625"/>
    <lineage>
        <taxon>Bacteria</taxon>
        <taxon>Bacillati</taxon>
        <taxon>Actinomycetota</taxon>
        <taxon>Actinomycetes</taxon>
        <taxon>Mycobacteriales</taxon>
        <taxon>Gordoniaceae</taxon>
        <taxon>Gordonia</taxon>
    </lineage>
</organism>
<sequence length="191" mass="20359">MAVVADQVVDADHEEDDGQSDGGQPAPGAQSRRSAVVVVWSLVIAAAVVLTMLGVKGVDLYHARRDQSRDAQVLDVTREVVAGLVSLDYKRSKADLDRISAVATGSFQKQFGQLATSFEQVLASGEVRSTGAVKEAGIVEADDDSAKVLAAVSSVVKNTEAPDGQQRVYRMLVDLERQGDDWKVGNVEFVS</sequence>
<evidence type="ECO:0000313" key="5">
    <source>
        <dbReference type="EMBL" id="GAA2368904.1"/>
    </source>
</evidence>
<evidence type="ECO:0000256" key="1">
    <source>
        <dbReference type="ARBA" id="ARBA00004370"/>
    </source>
</evidence>
<dbReference type="RefSeq" id="WP_039867627.1">
    <property type="nucleotide sequence ID" value="NZ_BAAARB010000002.1"/>
</dbReference>
<keyword evidence="6" id="KW-1185">Reference proteome</keyword>
<dbReference type="PANTHER" id="PTHR37042">
    <property type="entry name" value="OUTER MEMBRANE PROTEIN RV1973"/>
    <property type="match status" value="1"/>
</dbReference>
<evidence type="ECO:0000256" key="2">
    <source>
        <dbReference type="ARBA" id="ARBA00023136"/>
    </source>
</evidence>
<keyword evidence="2 4" id="KW-0472">Membrane</keyword>
<keyword evidence="4" id="KW-1133">Transmembrane helix</keyword>
<comment type="caution">
    <text evidence="5">The sequence shown here is derived from an EMBL/GenBank/DDBJ whole genome shotgun (WGS) entry which is preliminary data.</text>
</comment>
<protein>
    <recommendedName>
        <fullName evidence="7">Mce-associated membrane protein</fullName>
    </recommendedName>
</protein>
<keyword evidence="4" id="KW-0812">Transmembrane</keyword>
<evidence type="ECO:0000256" key="4">
    <source>
        <dbReference type="SAM" id="Phobius"/>
    </source>
</evidence>
<evidence type="ECO:0008006" key="7">
    <source>
        <dbReference type="Google" id="ProtNLM"/>
    </source>
</evidence>
<proteinExistence type="predicted"/>
<accession>A0ABN3H4H2</accession>
<dbReference type="Proteomes" id="UP001501170">
    <property type="component" value="Unassembled WGS sequence"/>
</dbReference>
<evidence type="ECO:0000313" key="6">
    <source>
        <dbReference type="Proteomes" id="UP001501170"/>
    </source>
</evidence>
<gene>
    <name evidence="5" type="ORF">GCM10009855_05230</name>
</gene>
<dbReference type="PANTHER" id="PTHR37042:SF4">
    <property type="entry name" value="OUTER MEMBRANE PROTEIN RV1973"/>
    <property type="match status" value="1"/>
</dbReference>
<feature type="region of interest" description="Disordered" evidence="3">
    <location>
        <begin position="1"/>
        <end position="29"/>
    </location>
</feature>